<dbReference type="AlphaFoldDB" id="A0A3G2S7X3"/>
<sequence>MNDVTSSNERRPTYIGYIKTPADAILLLAACDLPDNVANPKLGPPPRRISRRLLDDERAAFIRSGAIFVWDEREAGMRRWTDGRCWSASRVSGCFLTYRELEMRKKTSDSLGKDAPRSNLYKSDGLVKQSFSIRTSSNRKLHVISYYNKDDIKMGYLQRVSKDPRIMGTGPDSWNVQIDENEYGELLSREASYVTKRLMSPQVPAEMPMEKVPVKRRASEKEALIVSERDVPPSPEFSRAHYPPRLTYPPPSDYHYGRPHLAHTYLDESSKRCRYEKPSLSSHSYYHVPRGWISPYDTPLCLSPVTPPTMDSKNYFANVHNTHCPPVSYVNRADRFIDRPILPAIQSSVPRASEAERGTLEALASLRADTKVPPVSTLDRSANYHLTMPSFPASRLRARPAPAPVADRHTLQKTSVPLHVGNALI</sequence>
<keyword evidence="2" id="KW-1185">Reference proteome</keyword>
<reference evidence="1 2" key="1">
    <citation type="submission" date="2018-10" db="EMBL/GenBank/DDBJ databases">
        <title>Complete genome sequence of Malassezia restricta CBS 7877.</title>
        <authorList>
            <person name="Morand S.C."/>
            <person name="Bertignac M."/>
            <person name="Iltis A."/>
            <person name="Kolder I."/>
            <person name="Pirovano W."/>
            <person name="Jourdain R."/>
            <person name="Clavaud C."/>
        </authorList>
    </citation>
    <scope>NUCLEOTIDE SEQUENCE [LARGE SCALE GENOMIC DNA]</scope>
    <source>
        <strain evidence="1 2">CBS 7877</strain>
    </source>
</reference>
<evidence type="ECO:0000313" key="2">
    <source>
        <dbReference type="Proteomes" id="UP000269793"/>
    </source>
</evidence>
<dbReference type="Proteomes" id="UP000269793">
    <property type="component" value="Chromosome IV"/>
</dbReference>
<protein>
    <submittedName>
        <fullName evidence="1">cAMP-independent regulatory protein pac2</fullName>
    </submittedName>
</protein>
<gene>
    <name evidence="1" type="primary">pac2</name>
    <name evidence="1" type="ORF">DNF11_2328</name>
</gene>
<dbReference type="VEuPathDB" id="FungiDB:DNF11_2328"/>
<dbReference type="PANTHER" id="PTHR28027">
    <property type="entry name" value="TRANSCRIPTIONAL REGULATOR MIT1"/>
    <property type="match status" value="1"/>
</dbReference>
<proteinExistence type="predicted"/>
<name>A0A3G2S7X3_MALR7</name>
<dbReference type="InterPro" id="IPR018608">
    <property type="entry name" value="Gti1/Pac2"/>
</dbReference>
<accession>A0A3G2S7X3</accession>
<dbReference type="PANTHER" id="PTHR28027:SF1">
    <property type="entry name" value="CAMP INDEPENDENT REGULATORY PROTEIN (AFU_ORTHOLOGUE AFUA_3G09640)"/>
    <property type="match status" value="1"/>
</dbReference>
<organism evidence="1 2">
    <name type="scientific">Malassezia restricta (strain ATCC 96810 / NBRC 103918 / CBS 7877)</name>
    <name type="common">Seborrheic dermatitis infection agent</name>
    <dbReference type="NCBI Taxonomy" id="425264"/>
    <lineage>
        <taxon>Eukaryota</taxon>
        <taxon>Fungi</taxon>
        <taxon>Dikarya</taxon>
        <taxon>Basidiomycota</taxon>
        <taxon>Ustilaginomycotina</taxon>
        <taxon>Malasseziomycetes</taxon>
        <taxon>Malasseziales</taxon>
        <taxon>Malasseziaceae</taxon>
        <taxon>Malassezia</taxon>
    </lineage>
</organism>
<dbReference type="GO" id="GO:0003677">
    <property type="term" value="F:DNA binding"/>
    <property type="evidence" value="ECO:0007669"/>
    <property type="project" value="TreeGrafter"/>
</dbReference>
<evidence type="ECO:0000313" key="1">
    <source>
        <dbReference type="EMBL" id="AYO43278.1"/>
    </source>
</evidence>
<dbReference type="EMBL" id="CP033151">
    <property type="protein sequence ID" value="AYO43278.1"/>
    <property type="molecule type" value="Genomic_DNA"/>
</dbReference>
<dbReference type="OrthoDB" id="5572844at2759"/>
<dbReference type="Pfam" id="PF09729">
    <property type="entry name" value="Gti1_Pac2"/>
    <property type="match status" value="1"/>
</dbReference>